<protein>
    <recommendedName>
        <fullName evidence="3">Transposase InsH N-terminal domain-containing protein</fullName>
    </recommendedName>
</protein>
<dbReference type="Proteomes" id="UP001193748">
    <property type="component" value="Unassembled WGS sequence"/>
</dbReference>
<evidence type="ECO:0008006" key="3">
    <source>
        <dbReference type="Google" id="ProtNLM"/>
    </source>
</evidence>
<gene>
    <name evidence="1" type="ORF">B0H41_004960</name>
</gene>
<accession>A0AAX0B8I0</accession>
<evidence type="ECO:0000313" key="2">
    <source>
        <dbReference type="Proteomes" id="UP001193748"/>
    </source>
</evidence>
<dbReference type="EMBL" id="JABSWW010000001">
    <property type="protein sequence ID" value="NRT91281.1"/>
    <property type="molecule type" value="Genomic_DNA"/>
</dbReference>
<organism evidence="1 2">
    <name type="scientific">Clostridium beijerinckii</name>
    <name type="common">Clostridium MP</name>
    <dbReference type="NCBI Taxonomy" id="1520"/>
    <lineage>
        <taxon>Bacteria</taxon>
        <taxon>Bacillati</taxon>
        <taxon>Bacillota</taxon>
        <taxon>Clostridia</taxon>
        <taxon>Eubacteriales</taxon>
        <taxon>Clostridiaceae</taxon>
        <taxon>Clostridium</taxon>
    </lineage>
</organism>
<reference evidence="1" key="1">
    <citation type="submission" date="2020-05" db="EMBL/GenBank/DDBJ databases">
        <authorList>
            <person name="Brown S."/>
            <person name="Huntemann M."/>
            <person name="Clum A."/>
            <person name="Spunde A."/>
            <person name="Palaniappan K."/>
            <person name="Ritter S."/>
            <person name="Mikhailova N."/>
            <person name="Chen I.-M."/>
            <person name="Stamatis D."/>
            <person name="Reddy T."/>
            <person name="O'Malley R."/>
            <person name="Daum C."/>
            <person name="Shapiro N."/>
            <person name="Ivanova N."/>
            <person name="Kyrpides N."/>
            <person name="Woyke T."/>
        </authorList>
    </citation>
    <scope>NUCLEOTIDE SEQUENCE</scope>
    <source>
        <strain evidence="1">DJ080</strain>
    </source>
</reference>
<dbReference type="RefSeq" id="WP_173709930.1">
    <property type="nucleotide sequence ID" value="NZ_JABSWW010000001.1"/>
</dbReference>
<name>A0AAX0B8I0_CLOBE</name>
<comment type="caution">
    <text evidence="1">The sequence shown here is derived from an EMBL/GenBank/DDBJ whole genome shotgun (WGS) entry which is preliminary data.</text>
</comment>
<evidence type="ECO:0000313" key="1">
    <source>
        <dbReference type="EMBL" id="NRT91281.1"/>
    </source>
</evidence>
<sequence length="94" mass="11326">MRKNYFAKLVKYMKNVYHIENGINKLTDLRVNPTYDTAQIIKLVLLFFLLRIKSFNELNLMIKIMNSENYFLEVQGYHWSILLERLLKSLILKV</sequence>
<proteinExistence type="predicted"/>
<dbReference type="AlphaFoldDB" id="A0AAX0B8I0"/>
<reference evidence="1" key="2">
    <citation type="journal article" date="2022" name="Nat. Biotechnol.">
        <title>Carbon-negative production of acetone and isopropanol by gas fermentation at industrial pilot scale.</title>
        <authorList>
            <person name="Liew F.E."/>
            <person name="Nogle R."/>
            <person name="Abdalla T."/>
            <person name="Rasor B.J."/>
            <person name="Canter C."/>
            <person name="Jensen R.O."/>
            <person name="Wang L."/>
            <person name="Strutz J."/>
            <person name="Chirania P."/>
            <person name="De Tissera S."/>
            <person name="Mueller A.P."/>
            <person name="Ruan Z."/>
            <person name="Gao A."/>
            <person name="Tran L."/>
            <person name="Engle N.L."/>
            <person name="Bromley J.C."/>
            <person name="Daniell J."/>
            <person name="Conrado R."/>
            <person name="Tschaplinski T.J."/>
            <person name="Giannone R.J."/>
            <person name="Hettich R.L."/>
            <person name="Karim A.S."/>
            <person name="Simpson S.D."/>
            <person name="Brown S.D."/>
            <person name="Leang C."/>
            <person name="Jewett M.C."/>
            <person name="Kopke M."/>
        </authorList>
    </citation>
    <scope>NUCLEOTIDE SEQUENCE</scope>
    <source>
        <strain evidence="1">DJ080</strain>
    </source>
</reference>